<name>A0A7G9YAH0_9EURY</name>
<accession>A0A7G9YAH0</accession>
<evidence type="ECO:0000256" key="1">
    <source>
        <dbReference type="SAM" id="MobiDB-lite"/>
    </source>
</evidence>
<proteinExistence type="predicted"/>
<organism evidence="2">
    <name type="scientific">Candidatus Methanogaster sp. ANME-2c ERB4</name>
    <dbReference type="NCBI Taxonomy" id="2759911"/>
    <lineage>
        <taxon>Archaea</taxon>
        <taxon>Methanobacteriati</taxon>
        <taxon>Methanobacteriota</taxon>
        <taxon>Stenosarchaea group</taxon>
        <taxon>Methanomicrobia</taxon>
        <taxon>Methanosarcinales</taxon>
        <taxon>ANME-2 cluster</taxon>
        <taxon>Candidatus Methanogasteraceae</taxon>
        <taxon>Candidatus Methanogaster</taxon>
    </lineage>
</organism>
<feature type="region of interest" description="Disordered" evidence="1">
    <location>
        <begin position="1"/>
        <end position="20"/>
    </location>
</feature>
<reference evidence="2" key="1">
    <citation type="submission" date="2020-06" db="EMBL/GenBank/DDBJ databases">
        <title>Unique genomic features of the anaerobic methanotrophic archaea.</title>
        <authorList>
            <person name="Chadwick G.L."/>
            <person name="Skennerton C.T."/>
            <person name="Laso-Perez R."/>
            <person name="Leu A.O."/>
            <person name="Speth D.R."/>
            <person name="Yu H."/>
            <person name="Morgan-Lang C."/>
            <person name="Hatzenpichler R."/>
            <person name="Goudeau D."/>
            <person name="Malmstrom R."/>
            <person name="Brazelton W.J."/>
            <person name="Woyke T."/>
            <person name="Hallam S.J."/>
            <person name="Tyson G.W."/>
            <person name="Wegener G."/>
            <person name="Boetius A."/>
            <person name="Orphan V."/>
        </authorList>
    </citation>
    <scope>NUCLEOTIDE SEQUENCE</scope>
</reference>
<gene>
    <name evidence="2" type="ORF">DJMABANB_00005</name>
</gene>
<evidence type="ECO:0000313" key="2">
    <source>
        <dbReference type="EMBL" id="QNO45004.1"/>
    </source>
</evidence>
<sequence length="127" mass="13777">MHIPERRVGSGLPASPCGGGTRAGRLIPDDLASHQKSEFDHVFGDECVKRDVWLPAEVCNVDAGASAGHKDSMNLTPYSFQEFAVVFESQVFVVFLSDIVGGRGYHQVNAAIGQVIHRFGGFLEDFV</sequence>
<dbReference type="EMBL" id="MT631056">
    <property type="protein sequence ID" value="QNO45004.1"/>
    <property type="molecule type" value="Genomic_DNA"/>
</dbReference>
<protein>
    <submittedName>
        <fullName evidence="2">Uncharacterized protein</fullName>
    </submittedName>
</protein>
<dbReference type="AlphaFoldDB" id="A0A7G9YAH0"/>